<dbReference type="PANTHER" id="PTHR47708:SF2">
    <property type="entry name" value="SI:CH73-132F6.5"/>
    <property type="match status" value="1"/>
</dbReference>
<dbReference type="PANTHER" id="PTHR47708">
    <property type="match status" value="1"/>
</dbReference>
<dbReference type="RefSeq" id="WP_008251239.1">
    <property type="nucleotide sequence ID" value="NZ_CP014544.1"/>
</dbReference>
<reference evidence="2 3" key="1">
    <citation type="submission" date="2015-12" db="EMBL/GenBank/DDBJ databases">
        <authorList>
            <person name="Shamseldin A."/>
            <person name="Moawad H."/>
            <person name="Abd El-Rahim W.M."/>
            <person name="Sadowsky M.J."/>
        </authorList>
    </citation>
    <scope>NUCLEOTIDE SEQUENCE [LARGE SCALE GENOMIC DNA]</scope>
    <source>
        <strain evidence="2 3">SM2</strain>
    </source>
</reference>
<evidence type="ECO:0000313" key="2">
    <source>
        <dbReference type="EMBL" id="AMO67113.1"/>
    </source>
</evidence>
<dbReference type="AlphaFoldDB" id="A0A127M1K4"/>
<evidence type="ECO:0000313" key="3">
    <source>
        <dbReference type="Proteomes" id="UP000074119"/>
    </source>
</evidence>
<dbReference type="EMBL" id="CP014544">
    <property type="protein sequence ID" value="AMO67113.1"/>
    <property type="molecule type" value="Genomic_DNA"/>
</dbReference>
<gene>
    <name evidence="2" type="ORF">AZF00_01795</name>
</gene>
<organism evidence="2 3">
    <name type="scientific">Zhongshania aliphaticivorans</name>
    <dbReference type="NCBI Taxonomy" id="1470434"/>
    <lineage>
        <taxon>Bacteria</taxon>
        <taxon>Pseudomonadati</taxon>
        <taxon>Pseudomonadota</taxon>
        <taxon>Gammaproteobacteria</taxon>
        <taxon>Cellvibrionales</taxon>
        <taxon>Spongiibacteraceae</taxon>
        <taxon>Zhongshania</taxon>
    </lineage>
</organism>
<feature type="domain" description="AtuA-like ferredoxin-fold" evidence="1">
    <location>
        <begin position="4"/>
        <end position="102"/>
    </location>
</feature>
<dbReference type="Pfam" id="PF23544">
    <property type="entry name" value="AtuA_ferredoxin"/>
    <property type="match status" value="1"/>
</dbReference>
<name>A0A127M1K4_9GAMM</name>
<accession>A0A127M1K4</accession>
<protein>
    <recommendedName>
        <fullName evidence="1">AtuA-like ferredoxin-fold domain-containing protein</fullName>
    </recommendedName>
</protein>
<evidence type="ECO:0000259" key="1">
    <source>
        <dbReference type="Pfam" id="PF23544"/>
    </source>
</evidence>
<dbReference type="KEGG" id="zal:AZF00_01795"/>
<dbReference type="Proteomes" id="UP000074119">
    <property type="component" value="Chromosome"/>
</dbReference>
<proteinExistence type="predicted"/>
<dbReference type="InterPro" id="IPR056362">
    <property type="entry name" value="AtuA-like_ferredoxin_dom"/>
</dbReference>
<sequence length="114" mass="12403">MAKVKLMDVAIARSGDKGDGSNVGIKANTPEIYQYLVENLSIARVKQHFSEICFGDIQRYELPNLQALNFILEDSLGGGGTETLIMDAQGKVHGLALLHMEMDIPDALLTGQTK</sequence>
<dbReference type="STRING" id="1470434.AZF00_01795"/>